<dbReference type="InterPro" id="IPR020476">
    <property type="entry name" value="Nudix_hydrolase"/>
</dbReference>
<comment type="cofactor">
    <cofactor evidence="1">
        <name>Mg(2+)</name>
        <dbReference type="ChEBI" id="CHEBI:18420"/>
    </cofactor>
</comment>
<accession>A0ABV6C529</accession>
<evidence type="ECO:0000256" key="3">
    <source>
        <dbReference type="ARBA" id="ARBA00022801"/>
    </source>
</evidence>
<evidence type="ECO:0000256" key="1">
    <source>
        <dbReference type="ARBA" id="ARBA00001946"/>
    </source>
</evidence>
<dbReference type="Pfam" id="PF00293">
    <property type="entry name" value="NUDIX"/>
    <property type="match status" value="1"/>
</dbReference>
<dbReference type="PROSITE" id="PS51462">
    <property type="entry name" value="NUDIX"/>
    <property type="match status" value="1"/>
</dbReference>
<dbReference type="Proteomes" id="UP001589788">
    <property type="component" value="Unassembled WGS sequence"/>
</dbReference>
<organism evidence="7 8">
    <name type="scientific">Aciditerrimonas ferrireducens</name>
    <dbReference type="NCBI Taxonomy" id="667306"/>
    <lineage>
        <taxon>Bacteria</taxon>
        <taxon>Bacillati</taxon>
        <taxon>Actinomycetota</taxon>
        <taxon>Acidimicrobiia</taxon>
        <taxon>Acidimicrobiales</taxon>
        <taxon>Acidimicrobiaceae</taxon>
        <taxon>Aciditerrimonas</taxon>
    </lineage>
</organism>
<evidence type="ECO:0000313" key="8">
    <source>
        <dbReference type="Proteomes" id="UP001589788"/>
    </source>
</evidence>
<evidence type="ECO:0000256" key="4">
    <source>
        <dbReference type="ARBA" id="ARBA00022842"/>
    </source>
</evidence>
<feature type="domain" description="Nudix hydrolase" evidence="6">
    <location>
        <begin position="35"/>
        <end position="161"/>
    </location>
</feature>
<keyword evidence="3 5" id="KW-0378">Hydrolase</keyword>
<dbReference type="InterPro" id="IPR015797">
    <property type="entry name" value="NUDIX_hydrolase-like_dom_sf"/>
</dbReference>
<comment type="similarity">
    <text evidence="2 5">Belongs to the Nudix hydrolase family.</text>
</comment>
<gene>
    <name evidence="7" type="ORF">ACFFRE_11750</name>
</gene>
<dbReference type="SUPFAM" id="SSF55811">
    <property type="entry name" value="Nudix"/>
    <property type="match status" value="1"/>
</dbReference>
<reference evidence="7 8" key="1">
    <citation type="submission" date="2024-09" db="EMBL/GenBank/DDBJ databases">
        <authorList>
            <person name="Sun Q."/>
            <person name="Mori K."/>
        </authorList>
    </citation>
    <scope>NUCLEOTIDE SEQUENCE [LARGE SCALE GENOMIC DNA]</scope>
    <source>
        <strain evidence="7 8">JCM 15389</strain>
    </source>
</reference>
<proteinExistence type="inferred from homology"/>
<dbReference type="PANTHER" id="PTHR43222:SF9">
    <property type="entry name" value="8-OXO-(D)GTP PHOSPHATASE"/>
    <property type="match status" value="1"/>
</dbReference>
<protein>
    <submittedName>
        <fullName evidence="7">NUDIX domain-containing protein</fullName>
    </submittedName>
</protein>
<dbReference type="InterPro" id="IPR020084">
    <property type="entry name" value="NUDIX_hydrolase_CS"/>
</dbReference>
<evidence type="ECO:0000259" key="6">
    <source>
        <dbReference type="PROSITE" id="PS51462"/>
    </source>
</evidence>
<dbReference type="EMBL" id="JBHLYQ010000158">
    <property type="protein sequence ID" value="MFC0082803.1"/>
    <property type="molecule type" value="Genomic_DNA"/>
</dbReference>
<evidence type="ECO:0000256" key="2">
    <source>
        <dbReference type="ARBA" id="ARBA00005582"/>
    </source>
</evidence>
<dbReference type="PROSITE" id="PS00893">
    <property type="entry name" value="NUDIX_BOX"/>
    <property type="match status" value="1"/>
</dbReference>
<dbReference type="RefSeq" id="WP_377790452.1">
    <property type="nucleotide sequence ID" value="NZ_JBHLYQ010000158.1"/>
</dbReference>
<comment type="caution">
    <text evidence="7">The sequence shown here is derived from an EMBL/GenBank/DDBJ whole genome shotgun (WGS) entry which is preliminary data.</text>
</comment>
<evidence type="ECO:0000313" key="7">
    <source>
        <dbReference type="EMBL" id="MFC0082803.1"/>
    </source>
</evidence>
<dbReference type="PANTHER" id="PTHR43222">
    <property type="entry name" value="NUDIX HYDROLASE 23"/>
    <property type="match status" value="1"/>
</dbReference>
<feature type="non-terminal residue" evidence="7">
    <location>
        <position position="1"/>
    </location>
</feature>
<sequence>VRRHQAGDDRERASRARMLALLAALPAPFDREAGPEHVTGSAVVVGPRGVLLHRHRRLGRWLQPGGHLEPGEWPVEAALRETLEETGVAVRHPAGGPRLVHVDVHPAGEHLHLDLRYLLLGADQDPAPAPGESPAVAWFDWPTDLALADEALMGALRAVEGLLGGRSGLDPHPLR</sequence>
<keyword evidence="8" id="KW-1185">Reference proteome</keyword>
<dbReference type="InterPro" id="IPR000086">
    <property type="entry name" value="NUDIX_hydrolase_dom"/>
</dbReference>
<keyword evidence="4" id="KW-0460">Magnesium</keyword>
<dbReference type="Gene3D" id="3.90.79.10">
    <property type="entry name" value="Nucleoside Triphosphate Pyrophosphohydrolase"/>
    <property type="match status" value="1"/>
</dbReference>
<name>A0ABV6C529_9ACTN</name>
<evidence type="ECO:0000256" key="5">
    <source>
        <dbReference type="RuleBase" id="RU003476"/>
    </source>
</evidence>
<dbReference type="PRINTS" id="PR00502">
    <property type="entry name" value="NUDIXFAMILY"/>
</dbReference>